<dbReference type="AlphaFoldDB" id="A0A512SVU0"/>
<sequence>MRENEIETLRDLDAALASGASLRGLRIQDLDLTRHEERLLSRTDLDGLVVLGGRLSPELDEHLRLHGALVFPTDPHAPVNPYRASLYQPHDLYAGLARYGYESTPDARAYTWARDADLHHDVFATLLRAIHDDSVSDALSEFLGAAPVVGVMGGHALTRDSEAYAGAARLGHRLASAGLVVATGGGPGAMEAANLGALSPSPEAVTTALGRLAGIPSFRPSIRDWATVALETYDELVRVPLPDSRIRSVGIPTWFYGHEPPNVFCNGIAKYFSNAIREDGLLARSTAGLIVLHGAAGTVQEIFQSITPLYYATEGGVLPPLVLVGVDHWSRDVPVWPAIEALGRDRGLGRVVHLVDDIDEAADIVLSRG</sequence>
<accession>A0A512SVU0</accession>
<dbReference type="PANTHER" id="PTHR43393:SF3">
    <property type="entry name" value="LYSINE DECARBOXYLASE-LIKE PROTEIN"/>
    <property type="match status" value="1"/>
</dbReference>
<evidence type="ECO:0008006" key="3">
    <source>
        <dbReference type="Google" id="ProtNLM"/>
    </source>
</evidence>
<dbReference type="EMBL" id="BKBA01000002">
    <property type="protein sequence ID" value="GEQ12054.1"/>
    <property type="molecule type" value="Genomic_DNA"/>
</dbReference>
<evidence type="ECO:0000313" key="2">
    <source>
        <dbReference type="Proteomes" id="UP000321793"/>
    </source>
</evidence>
<proteinExistence type="predicted"/>
<reference evidence="1 2" key="1">
    <citation type="submission" date="2019-07" db="EMBL/GenBank/DDBJ databases">
        <title>Whole genome shotgun sequence of Knoellia locipacati NBRC 109775.</title>
        <authorList>
            <person name="Hosoyama A."/>
            <person name="Uohara A."/>
            <person name="Ohji S."/>
            <person name="Ichikawa N."/>
        </authorList>
    </citation>
    <scope>NUCLEOTIDE SEQUENCE [LARGE SCALE GENOMIC DNA]</scope>
    <source>
        <strain evidence="1 2">NBRC 109775</strain>
    </source>
</reference>
<dbReference type="InterPro" id="IPR052341">
    <property type="entry name" value="LOG_family_nucleotidases"/>
</dbReference>
<gene>
    <name evidence="1" type="ORF">KLO01_01010</name>
</gene>
<dbReference type="InterPro" id="IPR041164">
    <property type="entry name" value="LDcluster4"/>
</dbReference>
<dbReference type="Pfam" id="PF18306">
    <property type="entry name" value="LDcluster4"/>
    <property type="match status" value="1"/>
</dbReference>
<dbReference type="Proteomes" id="UP000321793">
    <property type="component" value="Unassembled WGS sequence"/>
</dbReference>
<protein>
    <recommendedName>
        <fullName evidence="3">Rossmann fold nucleotide-binding protein</fullName>
    </recommendedName>
</protein>
<comment type="caution">
    <text evidence="1">The sequence shown here is derived from an EMBL/GenBank/DDBJ whole genome shotgun (WGS) entry which is preliminary data.</text>
</comment>
<dbReference type="RefSeq" id="WP_147061601.1">
    <property type="nucleotide sequence ID" value="NZ_BAABDN010000001.1"/>
</dbReference>
<organism evidence="1 2">
    <name type="scientific">Knoellia locipacati</name>
    <dbReference type="NCBI Taxonomy" id="882824"/>
    <lineage>
        <taxon>Bacteria</taxon>
        <taxon>Bacillati</taxon>
        <taxon>Actinomycetota</taxon>
        <taxon>Actinomycetes</taxon>
        <taxon>Micrococcales</taxon>
        <taxon>Intrasporangiaceae</taxon>
        <taxon>Knoellia</taxon>
    </lineage>
</organism>
<evidence type="ECO:0000313" key="1">
    <source>
        <dbReference type="EMBL" id="GEQ12054.1"/>
    </source>
</evidence>
<name>A0A512SVU0_9MICO</name>
<dbReference type="OrthoDB" id="9807160at2"/>
<dbReference type="PANTHER" id="PTHR43393">
    <property type="entry name" value="CYTOKININ RIBOSIDE 5'-MONOPHOSPHATE PHOSPHORIBOHYDROLASE"/>
    <property type="match status" value="1"/>
</dbReference>
<dbReference type="GO" id="GO:0005829">
    <property type="term" value="C:cytosol"/>
    <property type="evidence" value="ECO:0007669"/>
    <property type="project" value="TreeGrafter"/>
</dbReference>
<dbReference type="SUPFAM" id="SSF102405">
    <property type="entry name" value="MCP/YpsA-like"/>
    <property type="match status" value="1"/>
</dbReference>
<keyword evidence="2" id="KW-1185">Reference proteome</keyword>
<dbReference type="Gene3D" id="3.40.50.450">
    <property type="match status" value="1"/>
</dbReference>